<evidence type="ECO:0000256" key="2">
    <source>
        <dbReference type="ARBA" id="ARBA00022676"/>
    </source>
</evidence>
<keyword evidence="3" id="KW-0808">Transferase</keyword>
<keyword evidence="6" id="KW-1133">Transmembrane helix</keyword>
<dbReference type="GO" id="GO:0016020">
    <property type="term" value="C:membrane"/>
    <property type="evidence" value="ECO:0007669"/>
    <property type="project" value="UniProtKB-SubCell"/>
</dbReference>
<evidence type="ECO:0000256" key="4">
    <source>
        <dbReference type="ARBA" id="ARBA00023136"/>
    </source>
</evidence>
<dbReference type="InterPro" id="IPR003406">
    <property type="entry name" value="Glyco_trans_14"/>
</dbReference>
<evidence type="ECO:0000313" key="8">
    <source>
        <dbReference type="WBParaSite" id="SVE_0558400.1"/>
    </source>
</evidence>
<dbReference type="PANTHER" id="PTHR46671:SF7">
    <property type="entry name" value="CORE-2_I-BRANCHING ENZYME"/>
    <property type="match status" value="1"/>
</dbReference>
<dbReference type="WBParaSite" id="SVE_0558400.1">
    <property type="protein sequence ID" value="SVE_0558400.1"/>
    <property type="gene ID" value="SVE_0558400"/>
</dbReference>
<evidence type="ECO:0000313" key="7">
    <source>
        <dbReference type="Proteomes" id="UP000035680"/>
    </source>
</evidence>
<evidence type="ECO:0000256" key="1">
    <source>
        <dbReference type="ARBA" id="ARBA00004606"/>
    </source>
</evidence>
<evidence type="ECO:0000256" key="6">
    <source>
        <dbReference type="SAM" id="Phobius"/>
    </source>
</evidence>
<keyword evidence="2" id="KW-0328">Glycosyltransferase</keyword>
<dbReference type="STRING" id="75913.A0A0K0F9T2"/>
<dbReference type="PANTHER" id="PTHR46671">
    <property type="entry name" value="PROTEIN CBG11221"/>
    <property type="match status" value="1"/>
</dbReference>
<evidence type="ECO:0000256" key="5">
    <source>
        <dbReference type="ARBA" id="ARBA00023180"/>
    </source>
</evidence>
<keyword evidence="7" id="KW-1185">Reference proteome</keyword>
<keyword evidence="6" id="KW-0812">Transmembrane</keyword>
<reference evidence="8" key="2">
    <citation type="submission" date="2015-08" db="UniProtKB">
        <authorList>
            <consortium name="WormBaseParasite"/>
        </authorList>
    </citation>
    <scope>IDENTIFICATION</scope>
</reference>
<comment type="subcellular location">
    <subcellularLocation>
        <location evidence="1">Membrane</location>
        <topology evidence="1">Single-pass type II membrane protein</topology>
    </subcellularLocation>
</comment>
<proteinExistence type="predicted"/>
<organism evidence="7 8">
    <name type="scientific">Strongyloides venezuelensis</name>
    <name type="common">Threadworm</name>
    <dbReference type="NCBI Taxonomy" id="75913"/>
    <lineage>
        <taxon>Eukaryota</taxon>
        <taxon>Metazoa</taxon>
        <taxon>Ecdysozoa</taxon>
        <taxon>Nematoda</taxon>
        <taxon>Chromadorea</taxon>
        <taxon>Rhabditida</taxon>
        <taxon>Tylenchina</taxon>
        <taxon>Panagrolaimomorpha</taxon>
        <taxon>Strongyloidoidea</taxon>
        <taxon>Strongyloididae</taxon>
        <taxon>Strongyloides</taxon>
    </lineage>
</organism>
<protein>
    <submittedName>
        <fullName evidence="8">Uncharacterized protein</fullName>
    </submittedName>
</protein>
<dbReference type="Pfam" id="PF02485">
    <property type="entry name" value="Branch"/>
    <property type="match status" value="1"/>
</dbReference>
<evidence type="ECO:0000256" key="3">
    <source>
        <dbReference type="ARBA" id="ARBA00022679"/>
    </source>
</evidence>
<dbReference type="Proteomes" id="UP000035680">
    <property type="component" value="Unassembled WGS sequence"/>
</dbReference>
<accession>A0A0K0F9T2</accession>
<reference evidence="7" key="1">
    <citation type="submission" date="2014-07" db="EMBL/GenBank/DDBJ databases">
        <authorList>
            <person name="Martin A.A"/>
            <person name="De Silva N."/>
        </authorList>
    </citation>
    <scope>NUCLEOTIDE SEQUENCE</scope>
</reference>
<dbReference type="GO" id="GO:0016757">
    <property type="term" value="F:glycosyltransferase activity"/>
    <property type="evidence" value="ECO:0007669"/>
    <property type="project" value="UniProtKB-KW"/>
</dbReference>
<keyword evidence="4 6" id="KW-0472">Membrane</keyword>
<keyword evidence="5" id="KW-0325">Glycoprotein</keyword>
<name>A0A0K0F9T2_STRVS</name>
<feature type="transmembrane region" description="Helical" evidence="6">
    <location>
        <begin position="7"/>
        <end position="24"/>
    </location>
</feature>
<sequence length="458" mass="54564">MGARFKFRKLLYILVFTLIAGWFYNYCEFGNFYIEDLNSLYKYKKSKELFIRPFYKHGPLTKHLMCFQYFYQNFTFDSKERISRVIKNELLSLTCDSIKKRRYFSPVPLSEEEKNFPLAYSFLVYKEYEFIELILSLIYQPQNVYCFAIDRKQDSTFRSRIHSLSNCFENVFVSDIEYAIDSYGSHYSTSHIECIRKLKDHNWKYIFLLQNHDFPMKTNAELVEILKLFKDTSDFKADKGLSHFLNQNLDWTIKGLNFFRNNSLIDEQILNTNITIAKGYSEVTISHGAVDYILNTINITTYQSNYDKYPKFGSDELFWSTLFSNYEYLKIPGTLPKQCIHTSNALFSFTRLSKWNYRKNATKCPSGFKRHSICILGLEFISELEYLPHFFANKLMDNFDAGAVDCWAERVFNRTFYAEEYRKIDLLPYLSRPQIHFQEFLKNSDNISQFNCEKTYAK</sequence>
<dbReference type="AlphaFoldDB" id="A0A0K0F9T2"/>